<keyword evidence="3" id="KW-1185">Reference proteome</keyword>
<evidence type="ECO:0000256" key="1">
    <source>
        <dbReference type="SAM" id="SignalP"/>
    </source>
</evidence>
<feature type="chain" id="PRO_5013614217" evidence="1">
    <location>
        <begin position="30"/>
        <end position="124"/>
    </location>
</feature>
<dbReference type="AlphaFoldDB" id="A0A2G8RL71"/>
<protein>
    <submittedName>
        <fullName evidence="2">Uncharacterized protein</fullName>
    </submittedName>
</protein>
<comment type="caution">
    <text evidence="2">The sequence shown here is derived from an EMBL/GenBank/DDBJ whole genome shotgun (WGS) entry which is preliminary data.</text>
</comment>
<reference evidence="2 3" key="1">
    <citation type="submission" date="2013-09" db="EMBL/GenBank/DDBJ databases">
        <title>Genome sequencing of Phaeobacter antarcticus sp. nov. SM1211.</title>
        <authorList>
            <person name="Zhang X.-Y."/>
            <person name="Liu C."/>
            <person name="Chen X.-L."/>
            <person name="Xie B.-B."/>
            <person name="Qin Q.-L."/>
            <person name="Rong J.-C."/>
            <person name="Zhang Y.-Z."/>
        </authorList>
    </citation>
    <scope>NUCLEOTIDE SEQUENCE [LARGE SCALE GENOMIC DNA]</scope>
    <source>
        <strain evidence="2 3">SM1211</strain>
    </source>
</reference>
<gene>
    <name evidence="2" type="ORF">P775_02465</name>
</gene>
<evidence type="ECO:0000313" key="2">
    <source>
        <dbReference type="EMBL" id="PIL21858.1"/>
    </source>
</evidence>
<name>A0A2G8RL71_9RHOB</name>
<sequence>MNDTLKARRTMKFAFTLAALALTAAPVLADEMTLTAPMSSATLHEGGLDMNVYFVEAENGYDVIGTYVSRVGAYAPARIRMLMQDGDSVAFGMPGARDVLYSFERSGDALHVTAENTGLQFASN</sequence>
<organism evidence="2 3">
    <name type="scientific">Puniceibacterium antarcticum</name>
    <dbReference type="NCBI Taxonomy" id="1206336"/>
    <lineage>
        <taxon>Bacteria</taxon>
        <taxon>Pseudomonadati</taxon>
        <taxon>Pseudomonadota</taxon>
        <taxon>Alphaproteobacteria</taxon>
        <taxon>Rhodobacterales</taxon>
        <taxon>Paracoccaceae</taxon>
        <taxon>Puniceibacterium</taxon>
    </lineage>
</organism>
<feature type="signal peptide" evidence="1">
    <location>
        <begin position="1"/>
        <end position="29"/>
    </location>
</feature>
<keyword evidence="1" id="KW-0732">Signal</keyword>
<proteinExistence type="predicted"/>
<accession>A0A2G8RL71</accession>
<evidence type="ECO:0000313" key="3">
    <source>
        <dbReference type="Proteomes" id="UP000231259"/>
    </source>
</evidence>
<dbReference type="EMBL" id="AWWI01000021">
    <property type="protein sequence ID" value="PIL21858.1"/>
    <property type="molecule type" value="Genomic_DNA"/>
</dbReference>
<dbReference type="Proteomes" id="UP000231259">
    <property type="component" value="Unassembled WGS sequence"/>
</dbReference>